<protein>
    <submittedName>
        <fullName evidence="6">Uncharacterized protein</fullName>
    </submittedName>
</protein>
<dbReference type="Gene3D" id="3.20.20.490">
    <property type="entry name" value="GxGYxYP glycoside hydrolase, C-terminal domain"/>
    <property type="match status" value="1"/>
</dbReference>
<feature type="compositionally biased region" description="Low complexity" evidence="1">
    <location>
        <begin position="75"/>
        <end position="89"/>
    </location>
</feature>
<dbReference type="AlphaFoldDB" id="A0A165NPQ5"/>
<organism evidence="6 7">
    <name type="scientific">Exidia glandulosa HHB12029</name>
    <dbReference type="NCBI Taxonomy" id="1314781"/>
    <lineage>
        <taxon>Eukaryota</taxon>
        <taxon>Fungi</taxon>
        <taxon>Dikarya</taxon>
        <taxon>Basidiomycota</taxon>
        <taxon>Agaricomycotina</taxon>
        <taxon>Agaricomycetes</taxon>
        <taxon>Auriculariales</taxon>
        <taxon>Exidiaceae</taxon>
        <taxon>Exidia</taxon>
    </lineage>
</organism>
<proteinExistence type="predicted"/>
<feature type="domain" description="GxGYxYP putative glycoside hydrolase second N-terminal" evidence="4">
    <location>
        <begin position="194"/>
        <end position="262"/>
    </location>
</feature>
<dbReference type="InterPro" id="IPR025832">
    <property type="entry name" value="GxGYxYP_C"/>
</dbReference>
<evidence type="ECO:0000256" key="2">
    <source>
        <dbReference type="SAM" id="SignalP"/>
    </source>
</evidence>
<accession>A0A165NPQ5</accession>
<feature type="compositionally biased region" description="Low complexity" evidence="1">
    <location>
        <begin position="50"/>
        <end position="67"/>
    </location>
</feature>
<feature type="signal peptide" evidence="2">
    <location>
        <begin position="1"/>
        <end position="19"/>
    </location>
</feature>
<dbReference type="InterPro" id="IPR038410">
    <property type="entry name" value="GxGYxYP_C_sf"/>
</dbReference>
<sequence length="627" mass="65653">MKPSFRAFVLLSLSGWAAANLYDGDPVPRGVPKGGSIARRRVQLAARACAPTTTTPSAPTTTAAPAPSSEPAPPVTSTEPAPPVSTAEPTPTPTPEPSMIPGTWASFPAPDTKSLIVIKDAAKFPEQVVQRTLSGIVSRAVTSKSDSSVSPVWIDTGKTSDGVWRDRLSARLGLNATEEDLWSVVKGYADKGIVKGFVVYNQDTSGNGASDASSNIATALCAPLSAIAVTPDLIDAATAAGLTQLADARTMSFGDLQTQYGEQLSKSTLGLLRTDMAPCRDMIVAQGAAVGIDKDGQGYVDLLQRLEPGATVIGYGTSEDGSVHSASTVGAGLVASDWMSNWNVLSLGAGDITPPSLAGGQGAVQDDGESYYVALVMTDGDNIQWVLGDYASSPTWYGAPERGEIPFTWGLPVSTLAQTAPDALSWFAETRNPTNDAFANFGDPYLYIDSSSSDPTTFTTMVAKHQQWAHLTNLSTAVIFCEDWTSAGSQAGFDIIAKGDPLLDAAFMIQYSSYAAGRGALRFGTREDGSQLPVLTAKTHLWSQPDSEEAGGPAHIADLLNSWSNSGAKDVKERVAWVPVNAWSTFELEDGRKVGGYNAARELAGLLGEGVKLVTLPDIASLLKAAA</sequence>
<feature type="chain" id="PRO_5007863296" evidence="2">
    <location>
        <begin position="20"/>
        <end position="627"/>
    </location>
</feature>
<keyword evidence="7" id="KW-1185">Reference proteome</keyword>
<dbReference type="Pfam" id="PF20958">
    <property type="entry name" value="GxGYxYP_N_3rd"/>
    <property type="match status" value="1"/>
</dbReference>
<dbReference type="Pfam" id="PF20957">
    <property type="entry name" value="GxGYxYP_N_2nd"/>
    <property type="match status" value="1"/>
</dbReference>
<feature type="region of interest" description="Disordered" evidence="1">
    <location>
        <begin position="49"/>
        <end position="99"/>
    </location>
</feature>
<evidence type="ECO:0000259" key="3">
    <source>
        <dbReference type="Pfam" id="PF14323"/>
    </source>
</evidence>
<dbReference type="EMBL" id="KV425896">
    <property type="protein sequence ID" value="KZW01043.1"/>
    <property type="molecule type" value="Genomic_DNA"/>
</dbReference>
<evidence type="ECO:0000313" key="6">
    <source>
        <dbReference type="EMBL" id="KZW01043.1"/>
    </source>
</evidence>
<name>A0A165NPQ5_EXIGL</name>
<dbReference type="PANTHER" id="PTHR37321">
    <property type="entry name" value="EXPORTED PROTEIN-RELATED"/>
    <property type="match status" value="1"/>
</dbReference>
<evidence type="ECO:0000259" key="5">
    <source>
        <dbReference type="Pfam" id="PF20958"/>
    </source>
</evidence>
<dbReference type="InterPro" id="IPR048309">
    <property type="entry name" value="GxGYxYP_N_3rd"/>
</dbReference>
<keyword evidence="2" id="KW-0732">Signal</keyword>
<evidence type="ECO:0000256" key="1">
    <source>
        <dbReference type="SAM" id="MobiDB-lite"/>
    </source>
</evidence>
<reference evidence="6 7" key="1">
    <citation type="journal article" date="2016" name="Mol. Biol. Evol.">
        <title>Comparative Genomics of Early-Diverging Mushroom-Forming Fungi Provides Insights into the Origins of Lignocellulose Decay Capabilities.</title>
        <authorList>
            <person name="Nagy L.G."/>
            <person name="Riley R."/>
            <person name="Tritt A."/>
            <person name="Adam C."/>
            <person name="Daum C."/>
            <person name="Floudas D."/>
            <person name="Sun H."/>
            <person name="Yadav J.S."/>
            <person name="Pangilinan J."/>
            <person name="Larsson K.H."/>
            <person name="Matsuura K."/>
            <person name="Barry K."/>
            <person name="Labutti K."/>
            <person name="Kuo R."/>
            <person name="Ohm R.A."/>
            <person name="Bhattacharya S.S."/>
            <person name="Shirouzu T."/>
            <person name="Yoshinaga Y."/>
            <person name="Martin F.M."/>
            <person name="Grigoriev I.V."/>
            <person name="Hibbett D.S."/>
        </authorList>
    </citation>
    <scope>NUCLEOTIDE SEQUENCE [LARGE SCALE GENOMIC DNA]</scope>
    <source>
        <strain evidence="6 7">HHB12029</strain>
    </source>
</reference>
<feature type="domain" description="GxGYxYP putative glycoside hydrolase C-terminal" evidence="3">
    <location>
        <begin position="371"/>
        <end position="585"/>
    </location>
</feature>
<dbReference type="InterPro" id="IPR048310">
    <property type="entry name" value="GxGYxYP_N_2nd"/>
</dbReference>
<evidence type="ECO:0000259" key="4">
    <source>
        <dbReference type="Pfam" id="PF20957"/>
    </source>
</evidence>
<evidence type="ECO:0000313" key="7">
    <source>
        <dbReference type="Proteomes" id="UP000077266"/>
    </source>
</evidence>
<feature type="domain" description="GxGYxYP putative glycoside hydrolase third N-terminal" evidence="5">
    <location>
        <begin position="300"/>
        <end position="346"/>
    </location>
</feature>
<dbReference type="OrthoDB" id="191687at2759"/>
<gene>
    <name evidence="6" type="ORF">EXIGLDRAFT_830250</name>
</gene>
<dbReference type="PANTHER" id="PTHR37321:SF1">
    <property type="entry name" value="EXPORTED PROTEIN"/>
    <property type="match status" value="1"/>
</dbReference>
<dbReference type="Pfam" id="PF14323">
    <property type="entry name" value="GxGYxYP_C"/>
    <property type="match status" value="1"/>
</dbReference>
<dbReference type="InParanoid" id="A0A165NPQ5"/>
<dbReference type="Proteomes" id="UP000077266">
    <property type="component" value="Unassembled WGS sequence"/>
</dbReference>